<evidence type="ECO:0000259" key="8">
    <source>
        <dbReference type="PROSITE" id="PS50893"/>
    </source>
</evidence>
<feature type="transmembrane region" description="Helical" evidence="7">
    <location>
        <begin position="12"/>
        <end position="36"/>
    </location>
</feature>
<feature type="domain" description="ABC transporter" evidence="8">
    <location>
        <begin position="323"/>
        <end position="546"/>
    </location>
</feature>
<keyword evidence="2 7" id="KW-0812">Transmembrane</keyword>
<name>A0ABY9S9T7_9ENTR</name>
<dbReference type="InterPro" id="IPR005898">
    <property type="entry name" value="Cyc_pep_transpt_SyrD/YojI"/>
</dbReference>
<dbReference type="Gene3D" id="3.40.50.300">
    <property type="entry name" value="P-loop containing nucleotide triphosphate hydrolases"/>
    <property type="match status" value="1"/>
</dbReference>
<dbReference type="InterPro" id="IPR027417">
    <property type="entry name" value="P-loop_NTPase"/>
</dbReference>
<protein>
    <submittedName>
        <fullName evidence="10">Multidrug ABC transporter permease/ATP-binding protein</fullName>
    </submittedName>
</protein>
<dbReference type="PROSITE" id="PS50929">
    <property type="entry name" value="ABC_TM1F"/>
    <property type="match status" value="1"/>
</dbReference>
<feature type="transmembrane region" description="Helical" evidence="7">
    <location>
        <begin position="125"/>
        <end position="144"/>
    </location>
</feature>
<comment type="subcellular location">
    <subcellularLocation>
        <location evidence="1">Cell membrane</location>
        <topology evidence="1">Multi-pass membrane protein</topology>
    </subcellularLocation>
</comment>
<evidence type="ECO:0000313" key="11">
    <source>
        <dbReference type="Proteomes" id="UP001246690"/>
    </source>
</evidence>
<evidence type="ECO:0000259" key="9">
    <source>
        <dbReference type="PROSITE" id="PS50929"/>
    </source>
</evidence>
<proteinExistence type="predicted"/>
<dbReference type="EMBL" id="CP133838">
    <property type="protein sequence ID" value="WMY73206.1"/>
    <property type="molecule type" value="Genomic_DNA"/>
</dbReference>
<keyword evidence="6 7" id="KW-0472">Membrane</keyword>
<organism evidence="10 11">
    <name type="scientific">Buttiauxella selenatireducens</name>
    <dbReference type="NCBI Taxonomy" id="3073902"/>
    <lineage>
        <taxon>Bacteria</taxon>
        <taxon>Pseudomonadati</taxon>
        <taxon>Pseudomonadota</taxon>
        <taxon>Gammaproteobacteria</taxon>
        <taxon>Enterobacterales</taxon>
        <taxon>Enterobacteriaceae</taxon>
        <taxon>Buttiauxella</taxon>
    </lineage>
</organism>
<keyword evidence="3" id="KW-0547">Nucleotide-binding</keyword>
<sequence>MELLRVVYRQYRWPFLMVMALSLLSAALGIGLIAFINLRLIETPDISLSVLPEFLGLLLLLMAVTLGSQWALTTLGHHFVYRLRSEFIKRLMDTRVERIEKLGSAALLAGLTSDVRNITIAFVRLPELVQGIILTLGSAAYLAWLSPKMLGVTALWVAVTIYGGYVLVARVYKHLAQLREIEDQLYNDYQTVIEGRKELALNRERAERVYEDTYIPHANDYRRHIIRADTYHLSAVNWSNIMMLGAIGLVFWMANSLGWSDTNVAATFSLTLLFLRTPMLSAIGALPTLLTAQVAFNKLNKFHLAPYKAEFPRSREPARWQTLEMRDVVFQYADNTFSVGPLNLNIERGELLFLIGGNGSGKSTLAMLLTGLYQPVSGAIYLDGKKIDASNQDDYRKLFSAVFTDVWLFDRLLGPQGAQANPELVSSWLERLKMSEKLELENGTILNLKLSKGQRKRVALLLALAEERDIILLDEWAADQDPHFRREFYQVLLPLMQQMGKTIFAISHDDHYFVHADRLLEMRQGQLSELTGHEREHASRDAVARTEN</sequence>
<keyword evidence="4" id="KW-0067">ATP-binding</keyword>
<dbReference type="NCBIfam" id="TIGR01194">
    <property type="entry name" value="cyc_pep_trnsptr"/>
    <property type="match status" value="1"/>
</dbReference>
<dbReference type="PROSITE" id="PS00211">
    <property type="entry name" value="ABC_TRANSPORTER_1"/>
    <property type="match status" value="1"/>
</dbReference>
<evidence type="ECO:0000313" key="10">
    <source>
        <dbReference type="EMBL" id="WMY73206.1"/>
    </source>
</evidence>
<feature type="domain" description="ABC transmembrane type-1" evidence="9">
    <location>
        <begin position="15"/>
        <end position="291"/>
    </location>
</feature>
<feature type="transmembrane region" description="Helical" evidence="7">
    <location>
        <begin position="231"/>
        <end position="253"/>
    </location>
</feature>
<accession>A0ABY9S9T7</accession>
<dbReference type="InterPro" id="IPR036640">
    <property type="entry name" value="ABC1_TM_sf"/>
</dbReference>
<dbReference type="SUPFAM" id="SSF90123">
    <property type="entry name" value="ABC transporter transmembrane region"/>
    <property type="match status" value="1"/>
</dbReference>
<gene>
    <name evidence="10" type="ORF">RHD99_17295</name>
</gene>
<dbReference type="Gene3D" id="1.20.1560.10">
    <property type="entry name" value="ABC transporter type 1, transmembrane domain"/>
    <property type="match status" value="1"/>
</dbReference>
<dbReference type="InterPro" id="IPR011527">
    <property type="entry name" value="ABC1_TM_dom"/>
</dbReference>
<feature type="transmembrane region" description="Helical" evidence="7">
    <location>
        <begin position="273"/>
        <end position="296"/>
    </location>
</feature>
<dbReference type="Pfam" id="PF00005">
    <property type="entry name" value="ABC_tran"/>
    <property type="match status" value="1"/>
</dbReference>
<dbReference type="InterPro" id="IPR003439">
    <property type="entry name" value="ABC_transporter-like_ATP-bd"/>
</dbReference>
<dbReference type="InterPro" id="IPR017871">
    <property type="entry name" value="ABC_transporter-like_CS"/>
</dbReference>
<dbReference type="PROSITE" id="PS50893">
    <property type="entry name" value="ABC_TRANSPORTER_2"/>
    <property type="match status" value="1"/>
</dbReference>
<evidence type="ECO:0000256" key="5">
    <source>
        <dbReference type="ARBA" id="ARBA00022989"/>
    </source>
</evidence>
<evidence type="ECO:0000256" key="3">
    <source>
        <dbReference type="ARBA" id="ARBA00022741"/>
    </source>
</evidence>
<feature type="transmembrane region" description="Helical" evidence="7">
    <location>
        <begin position="150"/>
        <end position="172"/>
    </location>
</feature>
<evidence type="ECO:0000256" key="7">
    <source>
        <dbReference type="SAM" id="Phobius"/>
    </source>
</evidence>
<evidence type="ECO:0000256" key="1">
    <source>
        <dbReference type="ARBA" id="ARBA00004651"/>
    </source>
</evidence>
<keyword evidence="5 7" id="KW-1133">Transmembrane helix</keyword>
<dbReference type="CDD" id="cd03228">
    <property type="entry name" value="ABCC_MRP_Like"/>
    <property type="match status" value="1"/>
</dbReference>
<dbReference type="RefSeq" id="WP_309875500.1">
    <property type="nucleotide sequence ID" value="NZ_CP133838.1"/>
</dbReference>
<dbReference type="PANTHER" id="PTHR24221">
    <property type="entry name" value="ATP-BINDING CASSETTE SUB-FAMILY B"/>
    <property type="match status" value="1"/>
</dbReference>
<evidence type="ECO:0000256" key="6">
    <source>
        <dbReference type="ARBA" id="ARBA00023136"/>
    </source>
</evidence>
<feature type="transmembrane region" description="Helical" evidence="7">
    <location>
        <begin position="56"/>
        <end position="81"/>
    </location>
</feature>
<dbReference type="NCBIfam" id="NF007813">
    <property type="entry name" value="PRK10522.1"/>
    <property type="match status" value="1"/>
</dbReference>
<dbReference type="SUPFAM" id="SSF52540">
    <property type="entry name" value="P-loop containing nucleoside triphosphate hydrolases"/>
    <property type="match status" value="1"/>
</dbReference>
<dbReference type="InterPro" id="IPR039421">
    <property type="entry name" value="Type_1_exporter"/>
</dbReference>
<dbReference type="SMART" id="SM00382">
    <property type="entry name" value="AAA"/>
    <property type="match status" value="1"/>
</dbReference>
<dbReference type="InterPro" id="IPR003593">
    <property type="entry name" value="AAA+_ATPase"/>
</dbReference>
<dbReference type="Proteomes" id="UP001246690">
    <property type="component" value="Chromosome"/>
</dbReference>
<reference evidence="10 11" key="1">
    <citation type="submission" date="2023-09" db="EMBL/GenBank/DDBJ databases">
        <title>Buttiauxella selenatireducens sp. nov., isolated from the rhizosphere of Cardamine hupingshanesis.</title>
        <authorList>
            <person name="Zhang S."/>
            <person name="Xu Z."/>
            <person name="Wang H."/>
            <person name="Guo Y."/>
        </authorList>
    </citation>
    <scope>NUCLEOTIDE SEQUENCE [LARGE SCALE GENOMIC DNA]</scope>
    <source>
        <strain evidence="10 11">R73</strain>
    </source>
</reference>
<dbReference type="PANTHER" id="PTHR24221:SF233">
    <property type="entry name" value="ATP-BINDING_PERMEASE FUSION ABC TRANSPORTER-RELATED"/>
    <property type="match status" value="1"/>
</dbReference>
<keyword evidence="11" id="KW-1185">Reference proteome</keyword>
<evidence type="ECO:0000256" key="4">
    <source>
        <dbReference type="ARBA" id="ARBA00022840"/>
    </source>
</evidence>
<evidence type="ECO:0000256" key="2">
    <source>
        <dbReference type="ARBA" id="ARBA00022692"/>
    </source>
</evidence>